<organism evidence="1 2">
    <name type="scientific">Ajellomyces capsulatus</name>
    <name type="common">Darling's disease fungus</name>
    <name type="synonym">Histoplasma capsulatum</name>
    <dbReference type="NCBI Taxonomy" id="5037"/>
    <lineage>
        <taxon>Eukaryota</taxon>
        <taxon>Fungi</taxon>
        <taxon>Dikarya</taxon>
        <taxon>Ascomycota</taxon>
        <taxon>Pezizomycotina</taxon>
        <taxon>Eurotiomycetes</taxon>
        <taxon>Eurotiomycetidae</taxon>
        <taxon>Onygenales</taxon>
        <taxon>Ajellomycetaceae</taxon>
        <taxon>Histoplasma</taxon>
    </lineage>
</organism>
<name>A0A8A1M3C0_AJECA</name>
<dbReference type="VEuPathDB" id="FungiDB:I7I51_04636"/>
<reference evidence="1" key="1">
    <citation type="submission" date="2021-01" db="EMBL/GenBank/DDBJ databases">
        <title>Chromosome-level genome assembly of a human fungal pathogen reveals clustering of transcriptionally co-regulated genes.</title>
        <authorList>
            <person name="Voorhies M."/>
            <person name="Cohen S."/>
            <person name="Shea T.P."/>
            <person name="Petrus S."/>
            <person name="Munoz J.F."/>
            <person name="Poplawski S."/>
            <person name="Goldman W.E."/>
            <person name="Michael T."/>
            <person name="Cuomo C.A."/>
            <person name="Sil A."/>
            <person name="Beyhan S."/>
        </authorList>
    </citation>
    <scope>NUCLEOTIDE SEQUENCE</scope>
    <source>
        <strain evidence="1">WU24</strain>
    </source>
</reference>
<accession>A0A8A1M3C0</accession>
<gene>
    <name evidence="1" type="ORF">I7I51_04636</name>
</gene>
<dbReference type="OrthoDB" id="4201960at2759"/>
<dbReference type="AlphaFoldDB" id="A0A8A1M3C0"/>
<dbReference type="Proteomes" id="UP000663671">
    <property type="component" value="Chromosome 4"/>
</dbReference>
<protein>
    <submittedName>
        <fullName evidence="1">Uncharacterized protein</fullName>
    </submittedName>
</protein>
<evidence type="ECO:0000313" key="1">
    <source>
        <dbReference type="EMBL" id="QSS59840.1"/>
    </source>
</evidence>
<dbReference type="PANTHER" id="PTHR37535:SF3">
    <property type="entry name" value="FLUG DOMAIN-CONTAINING PROTEIN"/>
    <property type="match status" value="1"/>
</dbReference>
<dbReference type="PANTHER" id="PTHR37535">
    <property type="entry name" value="FLUG DOMAIN PROTEIN"/>
    <property type="match status" value="1"/>
</dbReference>
<dbReference type="EMBL" id="CP069110">
    <property type="protein sequence ID" value="QSS59840.1"/>
    <property type="molecule type" value="Genomic_DNA"/>
</dbReference>
<proteinExistence type="predicted"/>
<evidence type="ECO:0000313" key="2">
    <source>
        <dbReference type="Proteomes" id="UP000663671"/>
    </source>
</evidence>
<sequence length="745" mass="85197">MPPKITEKEWERRLQAGGGLPDRLKLAGKRVLKELDPYTEKNRHKDHDLEDEQIKQHFIIFLTMLLKGRGADGAPNETYVEQRWKEFTAQWRRMHENKLPDKVVNSGTMELHNFITLNREISERDYLTLIHFKNLLRQLWQNDWYLYPFPIYRVYVSSLLKHFTYSSGRVGEYLESTARLGSARGLYVPGSMTILVIRNRSGRPELVVALKRDAKGMTKKQKKHPRHSMPEDIGSLPLCLNPVLEPLVLCLARGLFHDFKTADEIFSLEPSADEGSYELALCKPTVPLFGPHSPFPKEEDVGLESASRKQLSKGKGSMKTVIGTLLYEAISDDGPTGKILTASWFGKELPRLGRRAGYVRSITVHDIRAEALVRADDAIQGSSSVFLQSCARIWRTDRQEFVQLNARIEELNRKIRASGTSEEECQKLEGEQHSCYLQKQKLEAQELDDWQNSSLKSINQKRLSEMLFLCVPLRSSEGRQVIDDMMTLCRRRSPVSDHPALKAESGRCPAGGCGIDVESLSTRQRWKHIYRCQKTTLKKQHGFSDLCPICHQWYTDEWEFEAHCQYHIDHPATIPLEHGFLEVRGTLAWPGFCPRCLGDRGKQARHRMAAFYDQQLLTRHMNRHYDDPALRLDCGSIHGCDLLFTSIRELQHHYDDLHSEDDMELEVHVTTPESFKRKRVDIDDEGAAKRLRKLESAKLASNETGTAEPGIVGSGLAHINAECSHSVIDSEYSSCAKSPDSYRHI</sequence>